<dbReference type="EMBL" id="QRTP01000005">
    <property type="protein sequence ID" value="RGQ85077.1"/>
    <property type="molecule type" value="Genomic_DNA"/>
</dbReference>
<comment type="caution">
    <text evidence="2">The sequence shown here is derived from an EMBL/GenBank/DDBJ whole genome shotgun (WGS) entry which is preliminary data.</text>
</comment>
<dbReference type="GO" id="GO:0003677">
    <property type="term" value="F:DNA binding"/>
    <property type="evidence" value="ECO:0007669"/>
    <property type="project" value="UniProtKB-KW"/>
</dbReference>
<evidence type="ECO:0000313" key="2">
    <source>
        <dbReference type="EMBL" id="RGQ85077.1"/>
    </source>
</evidence>
<name>A0A412CGI1_9FIRM</name>
<reference evidence="2 3" key="1">
    <citation type="submission" date="2018-08" db="EMBL/GenBank/DDBJ databases">
        <title>A genome reference for cultivated species of the human gut microbiota.</title>
        <authorList>
            <person name="Zou Y."/>
            <person name="Xue W."/>
            <person name="Luo G."/>
        </authorList>
    </citation>
    <scope>NUCLEOTIDE SEQUENCE [LARGE SCALE GENOMIC DNA]</scope>
    <source>
        <strain evidence="2 3">AF27-12</strain>
    </source>
</reference>
<dbReference type="Proteomes" id="UP000286147">
    <property type="component" value="Unassembled WGS sequence"/>
</dbReference>
<accession>A0A412CGI1</accession>
<dbReference type="InterPro" id="IPR010093">
    <property type="entry name" value="SinI_DNA-bd"/>
</dbReference>
<evidence type="ECO:0000259" key="1">
    <source>
        <dbReference type="Pfam" id="PF12728"/>
    </source>
</evidence>
<sequence>MIIMYNDSSSLVTIDELCEILLIGKNTAYSLLKSGAIKSFKINRVWKIPRSSINEYITNQIEK</sequence>
<dbReference type="Pfam" id="PF12728">
    <property type="entry name" value="HTH_17"/>
    <property type="match status" value="1"/>
</dbReference>
<keyword evidence="2" id="KW-0238">DNA-binding</keyword>
<evidence type="ECO:0000313" key="3">
    <source>
        <dbReference type="Proteomes" id="UP000286147"/>
    </source>
</evidence>
<dbReference type="AlphaFoldDB" id="A0A412CGI1"/>
<proteinExistence type="predicted"/>
<protein>
    <submittedName>
        <fullName evidence="2">DNA-binding protein</fullName>
    </submittedName>
</protein>
<gene>
    <name evidence="2" type="ORF">DWY77_03030</name>
</gene>
<dbReference type="NCBIfam" id="TIGR01764">
    <property type="entry name" value="excise"/>
    <property type="match status" value="1"/>
</dbReference>
<feature type="domain" description="Helix-turn-helix" evidence="1">
    <location>
        <begin position="11"/>
        <end position="60"/>
    </location>
</feature>
<organism evidence="2 3">
    <name type="scientific">Megamonas rupellensis</name>
    <dbReference type="NCBI Taxonomy" id="491921"/>
    <lineage>
        <taxon>Bacteria</taxon>
        <taxon>Bacillati</taxon>
        <taxon>Bacillota</taxon>
        <taxon>Negativicutes</taxon>
        <taxon>Selenomonadales</taxon>
        <taxon>Selenomonadaceae</taxon>
        <taxon>Megamonas</taxon>
    </lineage>
</organism>
<dbReference type="InterPro" id="IPR041657">
    <property type="entry name" value="HTH_17"/>
</dbReference>